<dbReference type="PROSITE" id="PS51257">
    <property type="entry name" value="PROKAR_LIPOPROTEIN"/>
    <property type="match status" value="1"/>
</dbReference>
<dbReference type="EMBL" id="JAOZYC010000023">
    <property type="protein sequence ID" value="MEB8336833.1"/>
    <property type="molecule type" value="Genomic_DNA"/>
</dbReference>
<dbReference type="InterPro" id="IPR023959">
    <property type="entry name" value="LpqB"/>
</dbReference>
<comment type="subcellular location">
    <subcellularLocation>
        <location evidence="6">Cell membrane</location>
        <topology evidence="6">Lipid-anchor</topology>
    </subcellularLocation>
</comment>
<evidence type="ECO:0000313" key="9">
    <source>
        <dbReference type="EMBL" id="MEB8336833.1"/>
    </source>
</evidence>
<evidence type="ECO:0000256" key="2">
    <source>
        <dbReference type="ARBA" id="ARBA00022729"/>
    </source>
</evidence>
<gene>
    <name evidence="6" type="primary">lpqB</name>
    <name evidence="9" type="ORF">OKJ99_04795</name>
</gene>
<dbReference type="Pfam" id="PF10646">
    <property type="entry name" value="Germane"/>
    <property type="match status" value="1"/>
</dbReference>
<evidence type="ECO:0000256" key="6">
    <source>
        <dbReference type="HAMAP-Rule" id="MF_01373"/>
    </source>
</evidence>
<comment type="caution">
    <text evidence="9">The sequence shown here is derived from an EMBL/GenBank/DDBJ whole genome shotgun (WGS) entry which is preliminary data.</text>
</comment>
<evidence type="ECO:0000256" key="7">
    <source>
        <dbReference type="SAM" id="MobiDB-lite"/>
    </source>
</evidence>
<organism evidence="9 10">
    <name type="scientific">Streptomyces endophyticus</name>
    <dbReference type="NCBI Taxonomy" id="714166"/>
    <lineage>
        <taxon>Bacteria</taxon>
        <taxon>Bacillati</taxon>
        <taxon>Actinomycetota</taxon>
        <taxon>Actinomycetes</taxon>
        <taxon>Kitasatosporales</taxon>
        <taxon>Streptomycetaceae</taxon>
        <taxon>Streptomyces</taxon>
    </lineage>
</organism>
<keyword evidence="10" id="KW-1185">Reference proteome</keyword>
<accession>A0ABU6EYK2</accession>
<evidence type="ECO:0000313" key="10">
    <source>
        <dbReference type="Proteomes" id="UP001354931"/>
    </source>
</evidence>
<dbReference type="InterPro" id="IPR018910">
    <property type="entry name" value="LpqB_C"/>
</dbReference>
<keyword evidence="4 6" id="KW-0564">Palmitate</keyword>
<keyword evidence="5 6" id="KW-0449">Lipoprotein</keyword>
<dbReference type="SMART" id="SM00909">
    <property type="entry name" value="Germane"/>
    <property type="match status" value="1"/>
</dbReference>
<protein>
    <recommendedName>
        <fullName evidence="6">Lipoprotein LpqB</fullName>
    </recommendedName>
</protein>
<dbReference type="Proteomes" id="UP001354931">
    <property type="component" value="Unassembled WGS sequence"/>
</dbReference>
<feature type="compositionally biased region" description="Polar residues" evidence="7">
    <location>
        <begin position="100"/>
        <end position="111"/>
    </location>
</feature>
<keyword evidence="2 6" id="KW-0732">Signal</keyword>
<keyword evidence="3 6" id="KW-0472">Membrane</keyword>
<dbReference type="RefSeq" id="WP_407700644.1">
    <property type="nucleotide sequence ID" value="NZ_JAOZYC010000023.1"/>
</dbReference>
<dbReference type="InterPro" id="IPR019606">
    <property type="entry name" value="GerMN"/>
</dbReference>
<evidence type="ECO:0000256" key="1">
    <source>
        <dbReference type="ARBA" id="ARBA00022475"/>
    </source>
</evidence>
<feature type="region of interest" description="Disordered" evidence="7">
    <location>
        <begin position="338"/>
        <end position="359"/>
    </location>
</feature>
<feature type="region of interest" description="Disordered" evidence="7">
    <location>
        <begin position="81"/>
        <end position="115"/>
    </location>
</feature>
<dbReference type="HAMAP" id="MF_01373">
    <property type="entry name" value="LpqB_lipoprot"/>
    <property type="match status" value="1"/>
</dbReference>
<comment type="similarity">
    <text evidence="6">Belongs to the LpqB lipoprotein family.</text>
</comment>
<evidence type="ECO:0000256" key="5">
    <source>
        <dbReference type="ARBA" id="ARBA00023288"/>
    </source>
</evidence>
<sequence length="605" mass="64857">MRAGMLAGCGALVLAGCASMPDNGGLESVEASQRPDSQVRVFALPPKDNVGPSSIVEGFLEALTSDDPSYTMARKYLTPNAAKNWEPERQTVVLDEGPSTRPTGRPNSGNDGRSYELTGHQVATVDQQQAYQPRGGSYQGDLHLTQVNTSKGKQWRIDVLPEGVVLGESDFQRIYSSVSKYYYAVDSTSGGEAGQRRMVADPVFVRQWTDPLTETVKELLQGPTRWLNPVVRTAFPTHAGLRKGTDSLAPDDANKLTVPLNEAGSRAGQAKCKEMAAQLLFSLRDLSSSSVNEVELKRSDGRFMCAMTEDGADALAAPRSTGRVPDQYFLDAKGRLVRMPGKSRSDKSPEQVPGPLGEGEQVLRSVAVSRDQERAAGVSNDGRSLYVASLISGASLGDPVARSHAKAEKNGFTTPSWDGNGDLWAADRDPKHRRLLMFGQGQADKVQKVRVEGLGDDATIETVKASADGARIALRVAEKDTTSLWIGRVERRPDANGDTEVSVTELRRAAPQMEEVTAVSWAGDSRLVVVGREPGGLQQMQYVSSDGSTPTGQALPGLTRVSEIAASDNDELPLLAHSDDGIVRLPSGAAWQSVLKDGTAPIYPG</sequence>
<dbReference type="SUPFAM" id="SSF82171">
    <property type="entry name" value="DPP6 N-terminal domain-like"/>
    <property type="match status" value="1"/>
</dbReference>
<proteinExistence type="inferred from homology"/>
<keyword evidence="1 6" id="KW-1003">Cell membrane</keyword>
<evidence type="ECO:0000256" key="4">
    <source>
        <dbReference type="ARBA" id="ARBA00023139"/>
    </source>
</evidence>
<name>A0ABU6EYK2_9ACTN</name>
<dbReference type="Pfam" id="PF25976">
    <property type="entry name" value="LpqB_N"/>
    <property type="match status" value="1"/>
</dbReference>
<feature type="domain" description="GerMN" evidence="8">
    <location>
        <begin position="212"/>
        <end position="308"/>
    </location>
</feature>
<evidence type="ECO:0000259" key="8">
    <source>
        <dbReference type="SMART" id="SM00909"/>
    </source>
</evidence>
<dbReference type="Pfam" id="PF10647">
    <property type="entry name" value="Gmad1"/>
    <property type="match status" value="1"/>
</dbReference>
<reference evidence="9 10" key="1">
    <citation type="submission" date="2022-10" db="EMBL/GenBank/DDBJ databases">
        <authorList>
            <person name="Xie J."/>
            <person name="Shen N."/>
        </authorList>
    </citation>
    <scope>NUCLEOTIDE SEQUENCE [LARGE SCALE GENOMIC DNA]</scope>
    <source>
        <strain evidence="9 10">YIM65594</strain>
    </source>
</reference>
<evidence type="ECO:0000256" key="3">
    <source>
        <dbReference type="ARBA" id="ARBA00023136"/>
    </source>
</evidence>
<dbReference type="InterPro" id="IPR059026">
    <property type="entry name" value="LpqB_N"/>
</dbReference>